<dbReference type="GO" id="GO:0016020">
    <property type="term" value="C:membrane"/>
    <property type="evidence" value="ECO:0007669"/>
    <property type="project" value="UniProtKB-SubCell"/>
</dbReference>
<dbReference type="EMBL" id="JANBPU010000452">
    <property type="protein sequence ID" value="KAJ1911411.1"/>
    <property type="molecule type" value="Genomic_DNA"/>
</dbReference>
<evidence type="ECO:0000256" key="5">
    <source>
        <dbReference type="ARBA" id="ARBA00034125"/>
    </source>
</evidence>
<feature type="compositionally biased region" description="Polar residues" evidence="6">
    <location>
        <begin position="1"/>
        <end position="14"/>
    </location>
</feature>
<dbReference type="GO" id="GO:0022857">
    <property type="term" value="F:transmembrane transporter activity"/>
    <property type="evidence" value="ECO:0007669"/>
    <property type="project" value="InterPro"/>
</dbReference>
<dbReference type="OrthoDB" id="413008at2759"/>
<dbReference type="AlphaFoldDB" id="A0A9W7ZVC0"/>
<feature type="region of interest" description="Disordered" evidence="6">
    <location>
        <begin position="286"/>
        <end position="320"/>
    </location>
</feature>
<feature type="region of interest" description="Disordered" evidence="6">
    <location>
        <begin position="132"/>
        <end position="163"/>
    </location>
</feature>
<evidence type="ECO:0000256" key="2">
    <source>
        <dbReference type="ARBA" id="ARBA00022692"/>
    </source>
</evidence>
<dbReference type="Pfam" id="PF12821">
    <property type="entry name" value="ThrE_2"/>
    <property type="match status" value="1"/>
</dbReference>
<comment type="caution">
    <text evidence="10">The sequence shown here is derived from an EMBL/GenBank/DDBJ whole genome shotgun (WGS) entry which is preliminary data.</text>
</comment>
<feature type="compositionally biased region" description="Low complexity" evidence="6">
    <location>
        <begin position="524"/>
        <end position="537"/>
    </location>
</feature>
<evidence type="ECO:0000259" key="9">
    <source>
        <dbReference type="Pfam" id="PF12821"/>
    </source>
</evidence>
<feature type="transmembrane region" description="Helical" evidence="7">
    <location>
        <begin position="1080"/>
        <end position="1105"/>
    </location>
</feature>
<accession>A0A9W7ZVC0</accession>
<feature type="compositionally biased region" description="Polar residues" evidence="6">
    <location>
        <begin position="22"/>
        <end position="56"/>
    </location>
</feature>
<evidence type="ECO:0000313" key="10">
    <source>
        <dbReference type="EMBL" id="KAJ1911411.1"/>
    </source>
</evidence>
<feature type="transmembrane region" description="Helical" evidence="7">
    <location>
        <begin position="1045"/>
        <end position="1068"/>
    </location>
</feature>
<feature type="compositionally biased region" description="Polar residues" evidence="6">
    <location>
        <begin position="188"/>
        <end position="198"/>
    </location>
</feature>
<dbReference type="Pfam" id="PF06738">
    <property type="entry name" value="ThrE"/>
    <property type="match status" value="1"/>
</dbReference>
<feature type="compositionally biased region" description="Polar residues" evidence="6">
    <location>
        <begin position="297"/>
        <end position="313"/>
    </location>
</feature>
<keyword evidence="4 7" id="KW-0472">Membrane</keyword>
<feature type="compositionally biased region" description="Basic and acidic residues" evidence="6">
    <location>
        <begin position="75"/>
        <end position="91"/>
    </location>
</feature>
<feature type="transmembrane region" description="Helical" evidence="7">
    <location>
        <begin position="842"/>
        <end position="859"/>
    </location>
</feature>
<keyword evidence="3 7" id="KW-1133">Transmembrane helix</keyword>
<feature type="region of interest" description="Disordered" evidence="6">
    <location>
        <begin position="222"/>
        <end position="241"/>
    </location>
</feature>
<feature type="compositionally biased region" description="Polar residues" evidence="6">
    <location>
        <begin position="477"/>
        <end position="490"/>
    </location>
</feature>
<evidence type="ECO:0000256" key="4">
    <source>
        <dbReference type="ARBA" id="ARBA00023136"/>
    </source>
</evidence>
<keyword evidence="11" id="KW-1185">Reference proteome</keyword>
<reference evidence="10" key="1">
    <citation type="submission" date="2022-07" db="EMBL/GenBank/DDBJ databases">
        <title>Phylogenomic reconstructions and comparative analyses of Kickxellomycotina fungi.</title>
        <authorList>
            <person name="Reynolds N.K."/>
            <person name="Stajich J.E."/>
            <person name="Barry K."/>
            <person name="Grigoriev I.V."/>
            <person name="Crous P."/>
            <person name="Smith M.E."/>
        </authorList>
    </citation>
    <scope>NUCLEOTIDE SEQUENCE</scope>
    <source>
        <strain evidence="10">NBRC 100468</strain>
    </source>
</reference>
<feature type="transmembrane region" description="Helical" evidence="7">
    <location>
        <begin position="972"/>
        <end position="989"/>
    </location>
</feature>
<feature type="transmembrane region" description="Helical" evidence="7">
    <location>
        <begin position="996"/>
        <end position="1013"/>
    </location>
</feature>
<feature type="compositionally biased region" description="Polar residues" evidence="6">
    <location>
        <begin position="356"/>
        <end position="381"/>
    </location>
</feature>
<feature type="region of interest" description="Disordered" evidence="6">
    <location>
        <begin position="179"/>
        <end position="205"/>
    </location>
</feature>
<evidence type="ECO:0000313" key="11">
    <source>
        <dbReference type="Proteomes" id="UP001150538"/>
    </source>
</evidence>
<feature type="compositionally biased region" description="Polar residues" evidence="6">
    <location>
        <begin position="143"/>
        <end position="158"/>
    </location>
</feature>
<sequence>MGVGRSQETTVGDSSRSKKNGDNNNGEEPMQGNKNTKGWEASPNSSTDDQMSNIATFPNRCKGIKEELLTSGTTERNHKPVDDGKVIELRPLDSSNRQNDVDNEYPRIEPLKDHSNDELHIICKTSTKIFENSNHSNSNNSNLESQVNPHSDNKQSPTTPLPDFTERKAVQHLGYNNKFHDIPRESSESTQVENNSDATLPKGGGGLLKLNTDLANHCHQVTHDNANVDSNKNQDNKSNKTKRKRLVEFLTFANPSSLNNNNHNNGCSTNISNDSEVLVMPNEKDNNVDRNQVDDQGTGSQRNSPSHHMSSTPGIGYNNKRYSKPGLLSYHLKLGQIKQRRKNAAEALHAQLPHPHQNQESNNLGSSQGRKKNGVNNSQHMLSPMSGGGLGDADPNAGAAQSSRVRNMKRLGSHFLNKLKTSHSSQRLYNTLHCHYQQQYQNSNNNKKNNSTPANGLRSPWINDHAKEFGGTDLDKNQNSNNNRELTSPQPFQRLSHALPWVNSVRQLSSLQHAHSLVDSAGTNNNNLGSNPNSQPGDNERNNNNLSNGFPKFRKFTMSITPPATFNYKGMPTTTAANVPHTSKTTADTGAVAAAAAAARLSDYPWQLKPQHFLPSEYIANAVSTSINNNNNNNKGAIRRTLPNSTTSLETATTRSGPGGYRTKNNHSNEGGPPIATKLGSATNLSAYTATKEQEQIQHAIDTLLQHQHLLVLFVKTMMTYGAPLHHLNQNMDRMTKFLDLEASFFVLPGMAVISFDDSMTHTSETKVLQCQQEWDMYRLEQVNQIWKKVIYRDISVKMAVTQLEELIRAPDLYPWYYIWPIWGIMAWSISLLAFRGGWLDSACACGLGLLVGAMYLASKKFPGYTNFFEVSGAMVAGFGASLFQKWICFSSVALSATVVMFPGLIMTTGVIELTSRQLISGTVRIFYAFVLSFVIAFGLHLGNAIYTEIFSHGQVIPASVQMELCQGMSPYTLFLTVPVATTCIGMLIKVHWRHFLSINLVAGATFAIYWAIQVKLGIPSLAVTLSSFALGLISNTWSRLSGQAAYAILLPGQILLVPGSLGIRGIIALLEHDGGHSSLAFEMVIISISIMVGMFASTCIVYPFGKKRSALLTV</sequence>
<feature type="transmembrane region" description="Helical" evidence="7">
    <location>
        <begin position="1019"/>
        <end position="1038"/>
    </location>
</feature>
<proteinExistence type="inferred from homology"/>
<feature type="transmembrane region" description="Helical" evidence="7">
    <location>
        <begin position="893"/>
        <end position="914"/>
    </location>
</feature>
<comment type="subcellular location">
    <subcellularLocation>
        <location evidence="1">Membrane</location>
        <topology evidence="1">Multi-pass membrane protein</topology>
    </subcellularLocation>
</comment>
<evidence type="ECO:0000256" key="3">
    <source>
        <dbReference type="ARBA" id="ARBA00022989"/>
    </source>
</evidence>
<feature type="compositionally biased region" description="Basic and acidic residues" evidence="6">
    <location>
        <begin position="464"/>
        <end position="476"/>
    </location>
</feature>
<feature type="compositionally biased region" description="Polar residues" evidence="6">
    <location>
        <begin position="642"/>
        <end position="656"/>
    </location>
</feature>
<protein>
    <submittedName>
        <fullName evidence="10">Pheromone-regulated protein prm10</fullName>
    </submittedName>
</protein>
<dbReference type="PANTHER" id="PTHR31082">
    <property type="entry name" value="PHEROMONE-REGULATED MEMBRANE PROTEIN 10"/>
    <property type="match status" value="1"/>
</dbReference>
<feature type="compositionally biased region" description="Low complexity" evidence="6">
    <location>
        <begin position="442"/>
        <end position="451"/>
    </location>
</feature>
<gene>
    <name evidence="10" type="primary">PRM10_3</name>
    <name evidence="10" type="ORF">H4219_005953</name>
</gene>
<name>A0A9W7ZVC0_9FUNG</name>
<dbReference type="InterPro" id="IPR010619">
    <property type="entry name" value="ThrE-like_N"/>
</dbReference>
<dbReference type="Proteomes" id="UP001150538">
    <property type="component" value="Unassembled WGS sequence"/>
</dbReference>
<feature type="region of interest" description="Disordered" evidence="6">
    <location>
        <begin position="352"/>
        <end position="403"/>
    </location>
</feature>
<feature type="compositionally biased region" description="Low complexity" evidence="6">
    <location>
        <begin position="132"/>
        <end position="142"/>
    </location>
</feature>
<feature type="transmembrane region" description="Helical" evidence="7">
    <location>
        <begin position="926"/>
        <end position="947"/>
    </location>
</feature>
<feature type="region of interest" description="Disordered" evidence="6">
    <location>
        <begin position="1"/>
        <end position="111"/>
    </location>
</feature>
<keyword evidence="2 7" id="KW-0812">Transmembrane</keyword>
<evidence type="ECO:0000259" key="8">
    <source>
        <dbReference type="Pfam" id="PF06738"/>
    </source>
</evidence>
<feature type="region of interest" description="Disordered" evidence="6">
    <location>
        <begin position="519"/>
        <end position="551"/>
    </location>
</feature>
<evidence type="ECO:0000256" key="1">
    <source>
        <dbReference type="ARBA" id="ARBA00004141"/>
    </source>
</evidence>
<feature type="region of interest" description="Disordered" evidence="6">
    <location>
        <begin position="631"/>
        <end position="674"/>
    </location>
</feature>
<feature type="region of interest" description="Disordered" evidence="6">
    <location>
        <begin position="442"/>
        <end position="490"/>
    </location>
</feature>
<dbReference type="PANTHER" id="PTHR31082:SF4">
    <property type="entry name" value="PHEROMONE-REGULATED MEMBRANE PROTEIN 10"/>
    <property type="match status" value="1"/>
</dbReference>
<evidence type="ECO:0000256" key="7">
    <source>
        <dbReference type="SAM" id="Phobius"/>
    </source>
</evidence>
<feature type="transmembrane region" description="Helical" evidence="7">
    <location>
        <begin position="816"/>
        <end position="835"/>
    </location>
</feature>
<comment type="similarity">
    <text evidence="5">Belongs to the ThrE exporter (TC 2.A.79) family.</text>
</comment>
<dbReference type="InterPro" id="IPR051361">
    <property type="entry name" value="ThrE/Ser_Exporter"/>
</dbReference>
<evidence type="ECO:0000256" key="6">
    <source>
        <dbReference type="SAM" id="MobiDB-lite"/>
    </source>
</evidence>
<dbReference type="InterPro" id="IPR024528">
    <property type="entry name" value="ThrE_2"/>
</dbReference>
<feature type="domain" description="Threonine/Serine exporter ThrE" evidence="9">
    <location>
        <begin position="976"/>
        <end position="1100"/>
    </location>
</feature>
<organism evidence="10 11">
    <name type="scientific">Mycoemilia scoparia</name>
    <dbReference type="NCBI Taxonomy" id="417184"/>
    <lineage>
        <taxon>Eukaryota</taxon>
        <taxon>Fungi</taxon>
        <taxon>Fungi incertae sedis</taxon>
        <taxon>Zoopagomycota</taxon>
        <taxon>Kickxellomycotina</taxon>
        <taxon>Kickxellomycetes</taxon>
        <taxon>Kickxellales</taxon>
        <taxon>Kickxellaceae</taxon>
        <taxon>Mycoemilia</taxon>
    </lineage>
</organism>
<feature type="domain" description="Threonine/serine exporter-like N-terminal" evidence="8">
    <location>
        <begin position="715"/>
        <end position="946"/>
    </location>
</feature>